<protein>
    <recommendedName>
        <fullName evidence="4">Molecular chaperone DnaJ</fullName>
    </recommendedName>
</protein>
<keyword evidence="1" id="KW-0812">Transmembrane</keyword>
<feature type="transmembrane region" description="Helical" evidence="1">
    <location>
        <begin position="32"/>
        <end position="53"/>
    </location>
</feature>
<dbReference type="OrthoDB" id="1447419at2"/>
<sequence>MNDTMIKGSLQIAKDSITRGTIVLENNEQFNWWLWIAVFEFVIIILLVVKLRIKRRYTIKQKFKEESLKDYIDFGNIINSSFNSKQLYDELKVKCHPDRFPNDSEKNTIADKLFQKITENQNNVKRLMELKEEAKQKLNINF</sequence>
<dbReference type="HOGENOM" id="CLU_151860_0_0_10"/>
<evidence type="ECO:0000313" key="2">
    <source>
        <dbReference type="EMBL" id="AEK22698.1"/>
    </source>
</evidence>
<dbReference type="Proteomes" id="UP000008895">
    <property type="component" value="Chromosome"/>
</dbReference>
<evidence type="ECO:0000256" key="1">
    <source>
        <dbReference type="SAM" id="Phobius"/>
    </source>
</evidence>
<keyword evidence="1" id="KW-1133">Transmembrane helix</keyword>
<dbReference type="KEGG" id="ccm:Ccan_05780"/>
<gene>
    <name evidence="2" type="ordered locus">Ccan_05780</name>
</gene>
<dbReference type="AlphaFoldDB" id="F9YSM5"/>
<organism evidence="2 3">
    <name type="scientific">Capnocytophaga canimorsus (strain 5)</name>
    <dbReference type="NCBI Taxonomy" id="860228"/>
    <lineage>
        <taxon>Bacteria</taxon>
        <taxon>Pseudomonadati</taxon>
        <taxon>Bacteroidota</taxon>
        <taxon>Flavobacteriia</taxon>
        <taxon>Flavobacteriales</taxon>
        <taxon>Flavobacteriaceae</taxon>
        <taxon>Capnocytophaga</taxon>
    </lineage>
</organism>
<dbReference type="STRING" id="860228.Ccan_05780"/>
<keyword evidence="1" id="KW-0472">Membrane</keyword>
<evidence type="ECO:0008006" key="4">
    <source>
        <dbReference type="Google" id="ProtNLM"/>
    </source>
</evidence>
<evidence type="ECO:0000313" key="3">
    <source>
        <dbReference type="Proteomes" id="UP000008895"/>
    </source>
</evidence>
<name>F9YSM5_CAPCC</name>
<dbReference type="EMBL" id="CP002113">
    <property type="protein sequence ID" value="AEK22698.1"/>
    <property type="molecule type" value="Genomic_DNA"/>
</dbReference>
<keyword evidence="3" id="KW-1185">Reference proteome</keyword>
<proteinExistence type="predicted"/>
<dbReference type="eggNOG" id="ENOG5033KAR">
    <property type="taxonomic scope" value="Bacteria"/>
</dbReference>
<accession>F9YSM5</accession>
<reference evidence="2 3" key="1">
    <citation type="journal article" date="2011" name="J. Bacteriol.">
        <title>Complete genome sequence of the dog commensal and human pathogen Capnocytophaga canimorsus strain 5.</title>
        <authorList>
            <person name="Manfredi P."/>
            <person name="Pagni M."/>
            <person name="Cornelis G.R."/>
        </authorList>
    </citation>
    <scope>NUCLEOTIDE SEQUENCE [LARGE SCALE GENOMIC DNA]</scope>
    <source>
        <strain evidence="3">5</strain>
    </source>
</reference>